<dbReference type="GO" id="GO:0015854">
    <property type="term" value="P:guanine transport"/>
    <property type="evidence" value="ECO:0007669"/>
    <property type="project" value="TreeGrafter"/>
</dbReference>
<evidence type="ECO:0000256" key="5">
    <source>
        <dbReference type="ARBA" id="ARBA00022989"/>
    </source>
</evidence>
<evidence type="ECO:0000256" key="4">
    <source>
        <dbReference type="ARBA" id="ARBA00022692"/>
    </source>
</evidence>
<organism evidence="9 10">
    <name type="scientific">Dactylonectria estremocensis</name>
    <dbReference type="NCBI Taxonomy" id="1079267"/>
    <lineage>
        <taxon>Eukaryota</taxon>
        <taxon>Fungi</taxon>
        <taxon>Dikarya</taxon>
        <taxon>Ascomycota</taxon>
        <taxon>Pezizomycotina</taxon>
        <taxon>Sordariomycetes</taxon>
        <taxon>Hypocreomycetidae</taxon>
        <taxon>Hypocreales</taxon>
        <taxon>Nectriaceae</taxon>
        <taxon>Dactylonectria</taxon>
    </lineage>
</organism>
<reference evidence="9" key="1">
    <citation type="journal article" date="2021" name="Nat. Commun.">
        <title>Genetic determinants of endophytism in the Arabidopsis root mycobiome.</title>
        <authorList>
            <person name="Mesny F."/>
            <person name="Miyauchi S."/>
            <person name="Thiergart T."/>
            <person name="Pickel B."/>
            <person name="Atanasova L."/>
            <person name="Karlsson M."/>
            <person name="Huettel B."/>
            <person name="Barry K.W."/>
            <person name="Haridas S."/>
            <person name="Chen C."/>
            <person name="Bauer D."/>
            <person name="Andreopoulos W."/>
            <person name="Pangilinan J."/>
            <person name="LaButti K."/>
            <person name="Riley R."/>
            <person name="Lipzen A."/>
            <person name="Clum A."/>
            <person name="Drula E."/>
            <person name="Henrissat B."/>
            <person name="Kohler A."/>
            <person name="Grigoriev I.V."/>
            <person name="Martin F.M."/>
            <person name="Hacquard S."/>
        </authorList>
    </citation>
    <scope>NUCLEOTIDE SEQUENCE</scope>
    <source>
        <strain evidence="9">MPI-CAGE-AT-0021</strain>
    </source>
</reference>
<keyword evidence="4 8" id="KW-0812">Transmembrane</keyword>
<dbReference type="PANTHER" id="PTHR43337:SF3">
    <property type="entry name" value="PURINE TRANSPORTER"/>
    <property type="match status" value="1"/>
</dbReference>
<evidence type="ECO:0000256" key="1">
    <source>
        <dbReference type="ARBA" id="ARBA00004141"/>
    </source>
</evidence>
<feature type="transmembrane region" description="Helical" evidence="8">
    <location>
        <begin position="196"/>
        <end position="216"/>
    </location>
</feature>
<dbReference type="Proteomes" id="UP000717696">
    <property type="component" value="Unassembled WGS sequence"/>
</dbReference>
<feature type="transmembrane region" description="Helical" evidence="8">
    <location>
        <begin position="256"/>
        <end position="285"/>
    </location>
</feature>
<dbReference type="Pfam" id="PF00860">
    <property type="entry name" value="Xan_ur_permease"/>
    <property type="match status" value="2"/>
</dbReference>
<comment type="subcellular location">
    <subcellularLocation>
        <location evidence="1">Membrane</location>
        <topology evidence="1">Multi-pass membrane protein</topology>
    </subcellularLocation>
</comment>
<dbReference type="InterPro" id="IPR006043">
    <property type="entry name" value="NCS2"/>
</dbReference>
<gene>
    <name evidence="9" type="ORF">B0J13DRAFT_504481</name>
</gene>
<keyword evidence="10" id="KW-1185">Reference proteome</keyword>
<keyword evidence="5 8" id="KW-1133">Transmembrane helix</keyword>
<comment type="similarity">
    <text evidence="2">Belongs to the nucleobase:cation symporter-2 (NCS2) (TC 2.A.40) family. Azg-like subfamily.</text>
</comment>
<feature type="transmembrane region" description="Helical" evidence="8">
    <location>
        <begin position="376"/>
        <end position="401"/>
    </location>
</feature>
<feature type="transmembrane region" description="Helical" evidence="8">
    <location>
        <begin position="154"/>
        <end position="175"/>
    </location>
</feature>
<comment type="caution">
    <text evidence="9">The sequence shown here is derived from an EMBL/GenBank/DDBJ whole genome shotgun (WGS) entry which is preliminary data.</text>
</comment>
<dbReference type="GO" id="GO:0005886">
    <property type="term" value="C:plasma membrane"/>
    <property type="evidence" value="ECO:0007669"/>
    <property type="project" value="TreeGrafter"/>
</dbReference>
<dbReference type="GO" id="GO:0015853">
    <property type="term" value="P:adenine transport"/>
    <property type="evidence" value="ECO:0007669"/>
    <property type="project" value="TreeGrafter"/>
</dbReference>
<evidence type="ECO:0000256" key="3">
    <source>
        <dbReference type="ARBA" id="ARBA00022448"/>
    </source>
</evidence>
<name>A0A9P9J3W6_9HYPO</name>
<keyword evidence="3" id="KW-0813">Transport</keyword>
<dbReference type="GO" id="GO:0005345">
    <property type="term" value="F:purine nucleobase transmembrane transporter activity"/>
    <property type="evidence" value="ECO:0007669"/>
    <property type="project" value="TreeGrafter"/>
</dbReference>
<dbReference type="AlphaFoldDB" id="A0A9P9J3W6"/>
<evidence type="ECO:0000256" key="6">
    <source>
        <dbReference type="ARBA" id="ARBA00023136"/>
    </source>
</evidence>
<feature type="transmembrane region" description="Helical" evidence="8">
    <location>
        <begin position="464"/>
        <end position="482"/>
    </location>
</feature>
<feature type="transmembrane region" description="Helical" evidence="8">
    <location>
        <begin position="488"/>
        <end position="508"/>
    </location>
</feature>
<evidence type="ECO:0000256" key="7">
    <source>
        <dbReference type="SAM" id="MobiDB-lite"/>
    </source>
</evidence>
<feature type="transmembrane region" description="Helical" evidence="8">
    <location>
        <begin position="109"/>
        <end position="134"/>
    </location>
</feature>
<evidence type="ECO:0000256" key="8">
    <source>
        <dbReference type="SAM" id="Phobius"/>
    </source>
</evidence>
<dbReference type="InterPro" id="IPR045018">
    <property type="entry name" value="Azg-like"/>
</dbReference>
<sequence>MGSFRSKLHGMRESINSFDRRISSSALGRFFRLEGSGHSKELRGSSVLAEIRAGATTFATMAYIVAVNATIISQTGGPCECDLDDRSKCDSIASYAACKEDVRRDLITATAAIAGLSSFLFGLLTNLPVALAPGMGLNAYFAFQVVGYNGSGPIPYGMALTAVFVEGLVFIFLALTGMRQWLVKLIPATIKTATGAGIGLFLTEIGLSYSAGLGLITGGWNATPLTIAGCPEDMIDETSQMCDGGLMTSPKMWTGVFAGAVFTAYLMAFRVKYAFIIGIAFVSILSWPRGTSITYFPSTDEGDARFDFFKRVVSVHPIKRTLNALDWDITQHGSQFALAVFTFLYVDIIDATATLYSMVRFCGVVDPKDGGFPRSTIAYCCDASCISISALFGCSPVTAFVESGAGIAEGGRSGLTAMVTGTCFLASIFFAPIFASIPPWATGSTLILVGCMMIRQVTNINWRYIGDALPSFAVIAFIPFSYSVAYGLIAGLFLYTVINGLIALTVWASGGRLEPQEYDMKEYWTWRGFGRRPWFVRALQRRGSGGDNESSTRSLHSTEEYDRPFSATVPMEPLEYKNGTRDVTRPAPAVTPRSLN</sequence>
<proteinExistence type="inferred from homology"/>
<accession>A0A9P9J3W6</accession>
<dbReference type="OrthoDB" id="431212at2759"/>
<dbReference type="PANTHER" id="PTHR43337">
    <property type="entry name" value="XANTHINE/URACIL PERMEASE C887.17-RELATED"/>
    <property type="match status" value="1"/>
</dbReference>
<evidence type="ECO:0000313" key="9">
    <source>
        <dbReference type="EMBL" id="KAH7140329.1"/>
    </source>
</evidence>
<feature type="transmembrane region" description="Helical" evidence="8">
    <location>
        <begin position="336"/>
        <end position="356"/>
    </location>
</feature>
<keyword evidence="6 8" id="KW-0472">Membrane</keyword>
<dbReference type="EMBL" id="JAGMUU010000013">
    <property type="protein sequence ID" value="KAH7140329.1"/>
    <property type="molecule type" value="Genomic_DNA"/>
</dbReference>
<protein>
    <submittedName>
        <fullName evidence="9">Permease</fullName>
    </submittedName>
</protein>
<feature type="region of interest" description="Disordered" evidence="7">
    <location>
        <begin position="576"/>
        <end position="596"/>
    </location>
</feature>
<feature type="region of interest" description="Disordered" evidence="7">
    <location>
        <begin position="542"/>
        <end position="561"/>
    </location>
</feature>
<evidence type="ECO:0000313" key="10">
    <source>
        <dbReference type="Proteomes" id="UP000717696"/>
    </source>
</evidence>
<evidence type="ECO:0000256" key="2">
    <source>
        <dbReference type="ARBA" id="ARBA00005697"/>
    </source>
</evidence>